<feature type="transmembrane region" description="Helical" evidence="8">
    <location>
        <begin position="15"/>
        <end position="42"/>
    </location>
</feature>
<feature type="transmembrane region" description="Helical" evidence="8">
    <location>
        <begin position="109"/>
        <end position="126"/>
    </location>
</feature>
<evidence type="ECO:0000256" key="5">
    <source>
        <dbReference type="ARBA" id="ARBA00022692"/>
    </source>
</evidence>
<evidence type="ECO:0000256" key="1">
    <source>
        <dbReference type="ARBA" id="ARBA00004651"/>
    </source>
</evidence>
<name>A0A1P8ULC3_9GAMM</name>
<dbReference type="EMBL" id="CP019434">
    <property type="protein sequence ID" value="APZ44640.1"/>
    <property type="molecule type" value="Genomic_DNA"/>
</dbReference>
<reference evidence="9 10" key="1">
    <citation type="submission" date="2017-01" db="EMBL/GenBank/DDBJ databases">
        <title>Draft sequence of Acidihalobacter ferrooxidans strain DSM 14175 (strain V8).</title>
        <authorList>
            <person name="Khaleque H.N."/>
            <person name="Ramsay J.P."/>
            <person name="Murphy R.J.T."/>
            <person name="Kaksonen A.H."/>
            <person name="Boxall N.J."/>
            <person name="Watkin E.L.J."/>
        </authorList>
    </citation>
    <scope>NUCLEOTIDE SEQUENCE [LARGE SCALE GENOMIC DNA]</scope>
    <source>
        <strain evidence="9 10">V8</strain>
    </source>
</reference>
<comment type="similarity">
    <text evidence="2 8">Belongs to the 4-toluene sulfonate uptake permease (TSUP) (TC 2.A.102) family.</text>
</comment>
<keyword evidence="3" id="KW-0813">Transport</keyword>
<keyword evidence="4 8" id="KW-1003">Cell membrane</keyword>
<dbReference type="KEGG" id="afy:BW247_09405"/>
<dbReference type="Pfam" id="PF01925">
    <property type="entry name" value="TauE"/>
    <property type="match status" value="1"/>
</dbReference>
<keyword evidence="6 8" id="KW-1133">Transmembrane helix</keyword>
<dbReference type="GO" id="GO:0005886">
    <property type="term" value="C:plasma membrane"/>
    <property type="evidence" value="ECO:0007669"/>
    <property type="project" value="UniProtKB-SubCell"/>
</dbReference>
<sequence length="255" mass="28078">MHTQLDAALLLSQPLTWLLAGLIVFAAGYVRATIGFGSGLIMVGLLTFMFPIKLVVPMVLLLDIVGSILLSGYDFKHIRWPELSWLLPGSLVGMVFGAWLLYSTPAQHLTLFLGFFLALYVLYALWVKPERLPRIARGWGLPLGTFGGVIGSLYGGGGPPLVAYFQMRKLEKRAFRATFQGIALIDNVIRIGLYVFFGLLAFSQVGAFFLLLPAMAVGLWFGNRLHLRISEVAFLRATLLLLAIIALKYLVSGFV</sequence>
<dbReference type="PANTHER" id="PTHR30269">
    <property type="entry name" value="TRANSMEMBRANE PROTEIN YFCA"/>
    <property type="match status" value="1"/>
</dbReference>
<dbReference type="InterPro" id="IPR002781">
    <property type="entry name" value="TM_pro_TauE-like"/>
</dbReference>
<dbReference type="Proteomes" id="UP000243807">
    <property type="component" value="Chromosome"/>
</dbReference>
<feature type="transmembrane region" description="Helical" evidence="8">
    <location>
        <begin position="146"/>
        <end position="165"/>
    </location>
</feature>
<dbReference type="OrthoDB" id="5801432at2"/>
<evidence type="ECO:0000313" key="9">
    <source>
        <dbReference type="EMBL" id="APZ44640.1"/>
    </source>
</evidence>
<protein>
    <recommendedName>
        <fullName evidence="8">Probable membrane transporter protein</fullName>
    </recommendedName>
</protein>
<gene>
    <name evidence="9" type="ORF">BW247_09405</name>
</gene>
<evidence type="ECO:0000256" key="3">
    <source>
        <dbReference type="ARBA" id="ARBA00022448"/>
    </source>
</evidence>
<comment type="subcellular location">
    <subcellularLocation>
        <location evidence="1 8">Cell membrane</location>
        <topology evidence="1 8">Multi-pass membrane protein</topology>
    </subcellularLocation>
</comment>
<organism evidence="9 10">
    <name type="scientific">Acidihalobacter ferrooxydans</name>
    <dbReference type="NCBI Taxonomy" id="1765967"/>
    <lineage>
        <taxon>Bacteria</taxon>
        <taxon>Pseudomonadati</taxon>
        <taxon>Pseudomonadota</taxon>
        <taxon>Gammaproteobacteria</taxon>
        <taxon>Chromatiales</taxon>
        <taxon>Ectothiorhodospiraceae</taxon>
        <taxon>Acidihalobacter</taxon>
    </lineage>
</organism>
<keyword evidence="5 8" id="KW-0812">Transmembrane</keyword>
<feature type="transmembrane region" description="Helical" evidence="8">
    <location>
        <begin position="233"/>
        <end position="251"/>
    </location>
</feature>
<evidence type="ECO:0000256" key="7">
    <source>
        <dbReference type="ARBA" id="ARBA00023136"/>
    </source>
</evidence>
<keyword evidence="7 8" id="KW-0472">Membrane</keyword>
<feature type="transmembrane region" description="Helical" evidence="8">
    <location>
        <begin position="85"/>
        <end position="102"/>
    </location>
</feature>
<feature type="transmembrane region" description="Helical" evidence="8">
    <location>
        <begin position="202"/>
        <end position="221"/>
    </location>
</feature>
<evidence type="ECO:0000256" key="2">
    <source>
        <dbReference type="ARBA" id="ARBA00009142"/>
    </source>
</evidence>
<dbReference type="PANTHER" id="PTHR30269:SF37">
    <property type="entry name" value="MEMBRANE TRANSPORTER PROTEIN"/>
    <property type="match status" value="1"/>
</dbReference>
<evidence type="ECO:0000256" key="6">
    <source>
        <dbReference type="ARBA" id="ARBA00022989"/>
    </source>
</evidence>
<evidence type="ECO:0000256" key="8">
    <source>
        <dbReference type="RuleBase" id="RU363041"/>
    </source>
</evidence>
<dbReference type="InterPro" id="IPR052017">
    <property type="entry name" value="TSUP"/>
</dbReference>
<evidence type="ECO:0000313" key="10">
    <source>
        <dbReference type="Proteomes" id="UP000243807"/>
    </source>
</evidence>
<dbReference type="AlphaFoldDB" id="A0A1P8ULC3"/>
<keyword evidence="10" id="KW-1185">Reference proteome</keyword>
<proteinExistence type="inferred from homology"/>
<evidence type="ECO:0000256" key="4">
    <source>
        <dbReference type="ARBA" id="ARBA00022475"/>
    </source>
</evidence>
<accession>A0A1P8ULC3</accession>